<dbReference type="Proteomes" id="UP001152766">
    <property type="component" value="Unassembled WGS sequence"/>
</dbReference>
<name>A0A9X4LCG0_9BURK</name>
<feature type="transmembrane region" description="Helical" evidence="1">
    <location>
        <begin position="6"/>
        <end position="26"/>
    </location>
</feature>
<dbReference type="RefSeq" id="WP_268150513.1">
    <property type="nucleotide sequence ID" value="NZ_JAPPUW010000009.1"/>
</dbReference>
<keyword evidence="1" id="KW-0812">Transmembrane</keyword>
<keyword evidence="3" id="KW-1185">Reference proteome</keyword>
<sequence>MDFLAMAFGSALAESAIFFPITYLALAKQLNLEPLRAAWRPWGSYVVVRTIVVMLFGVPTTNSVSGVVSVFFVPIFVASLVLLVWSRLGQVSGSTKPKPASSPERSADHQGDFVVDAEQRKLNVKRGLLRLWLVGAVTWIVGLAAIDGVPEKIVYARRYHANYAALKAEQDGLDSLAATTRPPTLAEAQCEQQERARSAKSPALPSSDSNPYAAFAADYVIEQKCRVIVHHKPALPDWSWLVPVFVPPTIGVLAMFIAGWFVARISRWVWRGFSS</sequence>
<evidence type="ECO:0000313" key="3">
    <source>
        <dbReference type="Proteomes" id="UP001152766"/>
    </source>
</evidence>
<feature type="transmembrane region" description="Helical" evidence="1">
    <location>
        <begin position="38"/>
        <end position="58"/>
    </location>
</feature>
<feature type="transmembrane region" description="Helical" evidence="1">
    <location>
        <begin position="240"/>
        <end position="263"/>
    </location>
</feature>
<feature type="transmembrane region" description="Helical" evidence="1">
    <location>
        <begin position="128"/>
        <end position="146"/>
    </location>
</feature>
<protein>
    <submittedName>
        <fullName evidence="2">Uncharacterized protein</fullName>
    </submittedName>
</protein>
<keyword evidence="1" id="KW-0472">Membrane</keyword>
<gene>
    <name evidence="2" type="ORF">EXJ73_00605</name>
</gene>
<evidence type="ECO:0000256" key="1">
    <source>
        <dbReference type="SAM" id="Phobius"/>
    </source>
</evidence>
<proteinExistence type="predicted"/>
<comment type="caution">
    <text evidence="2">The sequence shown here is derived from an EMBL/GenBank/DDBJ whole genome shotgun (WGS) entry which is preliminary data.</text>
</comment>
<dbReference type="AlphaFoldDB" id="A0A9X4LCG0"/>
<dbReference type="EMBL" id="SGUG01000001">
    <property type="protein sequence ID" value="MDG0860975.1"/>
    <property type="molecule type" value="Genomic_DNA"/>
</dbReference>
<organism evidence="2 3">
    <name type="scientific">Pelomonas aquatica</name>
    <dbReference type="NCBI Taxonomy" id="431058"/>
    <lineage>
        <taxon>Bacteria</taxon>
        <taxon>Pseudomonadati</taxon>
        <taxon>Pseudomonadota</taxon>
        <taxon>Betaproteobacteria</taxon>
        <taxon>Burkholderiales</taxon>
        <taxon>Sphaerotilaceae</taxon>
        <taxon>Roseateles</taxon>
    </lineage>
</organism>
<reference evidence="2" key="1">
    <citation type="submission" date="2019-02" db="EMBL/GenBank/DDBJ databases">
        <title>Draft genome of the type strain Pelomonas aquatica CCUG 52575T.</title>
        <authorList>
            <person name="Gomila M."/>
            <person name="Lalucat J."/>
        </authorList>
    </citation>
    <scope>NUCLEOTIDE SEQUENCE</scope>
    <source>
        <strain evidence="2">CCUG 52575</strain>
    </source>
</reference>
<feature type="transmembrane region" description="Helical" evidence="1">
    <location>
        <begin position="64"/>
        <end position="85"/>
    </location>
</feature>
<evidence type="ECO:0000313" key="2">
    <source>
        <dbReference type="EMBL" id="MDG0860975.1"/>
    </source>
</evidence>
<accession>A0A9X4LCG0</accession>
<keyword evidence="1" id="KW-1133">Transmembrane helix</keyword>